<feature type="transmembrane region" description="Helical" evidence="8">
    <location>
        <begin position="28"/>
        <end position="46"/>
    </location>
</feature>
<dbReference type="PROSITE" id="PS00086">
    <property type="entry name" value="CYTOCHROME_P450"/>
    <property type="match status" value="1"/>
</dbReference>
<proteinExistence type="inferred from homology"/>
<dbReference type="GO" id="GO:0005506">
    <property type="term" value="F:iron ion binding"/>
    <property type="evidence" value="ECO:0007669"/>
    <property type="project" value="InterPro"/>
</dbReference>
<evidence type="ECO:0000256" key="7">
    <source>
        <dbReference type="RuleBase" id="RU000461"/>
    </source>
</evidence>
<dbReference type="PANTHER" id="PTHR24286:SF228">
    <property type="entry name" value="C-22 STEROL DESATURASE ERG5"/>
    <property type="match status" value="1"/>
</dbReference>
<keyword evidence="8" id="KW-1133">Transmembrane helix</keyword>
<keyword evidence="3 6" id="KW-0479">Metal-binding</keyword>
<dbReference type="Proteomes" id="UP000650833">
    <property type="component" value="Unassembled WGS sequence"/>
</dbReference>
<dbReference type="OrthoDB" id="1372046at2759"/>
<dbReference type="AlphaFoldDB" id="A0A8H7R1P8"/>
<name>A0A8H7R1P8_9FUNG</name>
<gene>
    <name evidence="9" type="ORF">INT46_004332</name>
</gene>
<evidence type="ECO:0008006" key="11">
    <source>
        <dbReference type="Google" id="ProtNLM"/>
    </source>
</evidence>
<keyword evidence="8" id="KW-0812">Transmembrane</keyword>
<keyword evidence="4 7" id="KW-0560">Oxidoreductase</keyword>
<evidence type="ECO:0000313" key="9">
    <source>
        <dbReference type="EMBL" id="KAG2201703.1"/>
    </source>
</evidence>
<dbReference type="GO" id="GO:0004497">
    <property type="term" value="F:monooxygenase activity"/>
    <property type="evidence" value="ECO:0007669"/>
    <property type="project" value="UniProtKB-KW"/>
</dbReference>
<evidence type="ECO:0000313" key="10">
    <source>
        <dbReference type="Proteomes" id="UP000650833"/>
    </source>
</evidence>
<reference evidence="9" key="1">
    <citation type="submission" date="2020-12" db="EMBL/GenBank/DDBJ databases">
        <title>Metabolic potential, ecology and presence of endohyphal bacteria is reflected in genomic diversity of Mucoromycotina.</title>
        <authorList>
            <person name="Muszewska A."/>
            <person name="Okrasinska A."/>
            <person name="Steczkiewicz K."/>
            <person name="Drgas O."/>
            <person name="Orlowska M."/>
            <person name="Perlinska-Lenart U."/>
            <person name="Aleksandrzak-Piekarczyk T."/>
            <person name="Szatraj K."/>
            <person name="Zielenkiewicz U."/>
            <person name="Pilsyk S."/>
            <person name="Malc E."/>
            <person name="Mieczkowski P."/>
            <person name="Kruszewska J.S."/>
            <person name="Biernat P."/>
            <person name="Pawlowska J."/>
        </authorList>
    </citation>
    <scope>NUCLEOTIDE SEQUENCE</scope>
    <source>
        <strain evidence="9">CBS 226.32</strain>
    </source>
</reference>
<comment type="caution">
    <text evidence="9">The sequence shown here is derived from an EMBL/GenBank/DDBJ whole genome shotgun (WGS) entry which is preliminary data.</text>
</comment>
<dbReference type="InterPro" id="IPR036396">
    <property type="entry name" value="Cyt_P450_sf"/>
</dbReference>
<dbReference type="InterPro" id="IPR002401">
    <property type="entry name" value="Cyt_P450_E_grp-I"/>
</dbReference>
<accession>A0A8H7R1P8</accession>
<organism evidence="9 10">
    <name type="scientific">Mucor plumbeus</name>
    <dbReference type="NCBI Taxonomy" id="97098"/>
    <lineage>
        <taxon>Eukaryota</taxon>
        <taxon>Fungi</taxon>
        <taxon>Fungi incertae sedis</taxon>
        <taxon>Mucoromycota</taxon>
        <taxon>Mucoromycotina</taxon>
        <taxon>Mucoromycetes</taxon>
        <taxon>Mucorales</taxon>
        <taxon>Mucorineae</taxon>
        <taxon>Mucoraceae</taxon>
        <taxon>Mucor</taxon>
    </lineage>
</organism>
<keyword evidence="7" id="KW-0503">Monooxygenase</keyword>
<sequence length="537" mass="61699">MSKYSTLTEVASEQLKKGSFSATVLKKAGLSPMALAITIILGLLVWEQFDYLRKKKHLPGPAFKVPLIGSMMDSMAPTFDKYNSKWKSGDLSCVSVFNRFIVIASNCEFSRKILNSPAFVEPAVVDSMRYILADDNWVFMDGKEHNHYRRGLNVLFQRRALGSYFPIMDKCYQKFFDEWLSHNGETRKYQWDFRELNMQSSLRVFMGWFMPEEAAKKCSDEYFNITAALELVNFPIPLPGTKVYKAIKSREYIYDRFIESIIDARARISNGGEPTCLLDNWLIAMKQNEKECALKGKPAPHEFTDREIALTILTFLFASQDATSSGLTWTFQLLADHPDVMKKVYDEQDQLRAGDPDQPISLELMEKSVYLRQVIKESLRLKPPVLMVPYQTHKDFPISPDYTVPANSMVIPTTYPALHDPVAYPSPESFDPDRWGPKGCAEDYPKNFMVFGNGPHHCLGKEYAILHLMSTVAQATQRLEFKHYRTDESDSIWLFATTFPKGIFHIRHTALFNLTDIEYFVDQCLMSFHPRKRAASK</sequence>
<dbReference type="Pfam" id="PF00067">
    <property type="entry name" value="p450"/>
    <property type="match status" value="1"/>
</dbReference>
<comment type="similarity">
    <text evidence="2 7">Belongs to the cytochrome P450 family.</text>
</comment>
<evidence type="ECO:0000256" key="4">
    <source>
        <dbReference type="ARBA" id="ARBA00023002"/>
    </source>
</evidence>
<dbReference type="PRINTS" id="PR00463">
    <property type="entry name" value="EP450I"/>
</dbReference>
<dbReference type="GO" id="GO:0016705">
    <property type="term" value="F:oxidoreductase activity, acting on paired donors, with incorporation or reduction of molecular oxygen"/>
    <property type="evidence" value="ECO:0007669"/>
    <property type="project" value="InterPro"/>
</dbReference>
<evidence type="ECO:0000256" key="1">
    <source>
        <dbReference type="ARBA" id="ARBA00001971"/>
    </source>
</evidence>
<keyword evidence="8" id="KW-0472">Membrane</keyword>
<dbReference type="GO" id="GO:0020037">
    <property type="term" value="F:heme binding"/>
    <property type="evidence" value="ECO:0007669"/>
    <property type="project" value="InterPro"/>
</dbReference>
<feature type="binding site" description="axial binding residue" evidence="6">
    <location>
        <position position="458"/>
    </location>
    <ligand>
        <name>heme</name>
        <dbReference type="ChEBI" id="CHEBI:30413"/>
    </ligand>
    <ligandPart>
        <name>Fe</name>
        <dbReference type="ChEBI" id="CHEBI:18248"/>
    </ligandPart>
</feature>
<dbReference type="PANTHER" id="PTHR24286">
    <property type="entry name" value="CYTOCHROME P450 26"/>
    <property type="match status" value="1"/>
</dbReference>
<dbReference type="GO" id="GO:0016125">
    <property type="term" value="P:sterol metabolic process"/>
    <property type="evidence" value="ECO:0007669"/>
    <property type="project" value="TreeGrafter"/>
</dbReference>
<keyword evidence="6 7" id="KW-0349">Heme</keyword>
<dbReference type="Gene3D" id="1.10.630.10">
    <property type="entry name" value="Cytochrome P450"/>
    <property type="match status" value="1"/>
</dbReference>
<dbReference type="InterPro" id="IPR001128">
    <property type="entry name" value="Cyt_P450"/>
</dbReference>
<evidence type="ECO:0000256" key="6">
    <source>
        <dbReference type="PIRSR" id="PIRSR602401-1"/>
    </source>
</evidence>
<dbReference type="InterPro" id="IPR017972">
    <property type="entry name" value="Cyt_P450_CS"/>
</dbReference>
<evidence type="ECO:0000256" key="2">
    <source>
        <dbReference type="ARBA" id="ARBA00010617"/>
    </source>
</evidence>
<dbReference type="EMBL" id="JAEPRC010000276">
    <property type="protein sequence ID" value="KAG2201703.1"/>
    <property type="molecule type" value="Genomic_DNA"/>
</dbReference>
<comment type="cofactor">
    <cofactor evidence="1 6">
        <name>heme</name>
        <dbReference type="ChEBI" id="CHEBI:30413"/>
    </cofactor>
</comment>
<dbReference type="FunFam" id="1.10.630.10:FF:000021">
    <property type="entry name" value="Cytochrome P450 61"/>
    <property type="match status" value="1"/>
</dbReference>
<protein>
    <recommendedName>
        <fullName evidence="11">Cytochrome P450</fullName>
    </recommendedName>
</protein>
<evidence type="ECO:0000256" key="5">
    <source>
        <dbReference type="ARBA" id="ARBA00023004"/>
    </source>
</evidence>
<evidence type="ECO:0000256" key="8">
    <source>
        <dbReference type="SAM" id="Phobius"/>
    </source>
</evidence>
<keyword evidence="10" id="KW-1185">Reference proteome</keyword>
<dbReference type="SUPFAM" id="SSF48264">
    <property type="entry name" value="Cytochrome P450"/>
    <property type="match status" value="1"/>
</dbReference>
<dbReference type="PRINTS" id="PR00385">
    <property type="entry name" value="P450"/>
</dbReference>
<evidence type="ECO:0000256" key="3">
    <source>
        <dbReference type="ARBA" id="ARBA00022723"/>
    </source>
</evidence>
<keyword evidence="5 6" id="KW-0408">Iron</keyword>